<dbReference type="InterPro" id="IPR015202">
    <property type="entry name" value="GO-like_E_set"/>
</dbReference>
<sequence>MRSVFSRTRAAVAVTVPLVVILTATVPATAHDTPPTPATGTAASPGGHDHGDHDHAAEDLVGVPMNEIERAAKARSDEVTRQTGQRPGRRSPKEQAVADAIAAAADPAVSGAWSSVVNTPVVPVFNAMLPNGKVLMWDSVGDGPAESYSDQSFTRAAVWDPATNTSKRVDVQGYNIFCAGYAQLSDGTVLVAGGNRNTSLNGIRKTHLFDWRTETWRRGPDMAAERWYPSVTALPNQEALIQGGGPENAEVHQTNQWIRLLTGFTTPSSRLYPLLTVRPDGNVDLVGTGTTMRTLQTSGAGTQVATSLRDTINRDYASFATIRGGKTLVAGGGIVAEDGKVSVPTRTAVIVDSNGATQAQPTGSMATGRRQHNLTVLADGDALATGGMNAVVSDGGVNLASPVYAAELYDTETGSWRTLGAANRIRQYHSTALLLPDGRVMTGGGGICGECQRVGYLEKNIEYFTPPYLYGADGQLAARPAITGAPTIASYGNTFSVTSPQAGSIVKVGLVGLGAPTHGDDQGQRYVPLTFSVAGTTLTVASPANVNAAPPGFYMMFVVDSNGVPSVARMVQLTATAPPAPAPVRLTIAGPGDRCLDIDHSSTVPGTKVQLWDCNGTGAQRWTHPADGTLRALGMCADVPAGNLRVGAPLRTDICSSVDPAQKWTVNANGSIRSTTKPKLCLSAPGRNNAEPVTLANCNGSATQVFRY</sequence>
<dbReference type="Gene3D" id="2.130.10.80">
    <property type="entry name" value="Galactose oxidase/kelch, beta-propeller"/>
    <property type="match status" value="1"/>
</dbReference>
<dbReference type="CDD" id="cd02851">
    <property type="entry name" value="E_set_GO_C"/>
    <property type="match status" value="1"/>
</dbReference>
<dbReference type="SMART" id="SM00458">
    <property type="entry name" value="RICIN"/>
    <property type="match status" value="1"/>
</dbReference>
<gene>
    <name evidence="4" type="ORF">EV644_10547</name>
</gene>
<dbReference type="EMBL" id="SLWM01000005">
    <property type="protein sequence ID" value="TCO24017.1"/>
    <property type="molecule type" value="Genomic_DNA"/>
</dbReference>
<feature type="region of interest" description="Disordered" evidence="1">
    <location>
        <begin position="72"/>
        <end position="97"/>
    </location>
</feature>
<feature type="signal peptide" evidence="2">
    <location>
        <begin position="1"/>
        <end position="30"/>
    </location>
</feature>
<keyword evidence="2" id="KW-0732">Signal</keyword>
<feature type="region of interest" description="Disordered" evidence="1">
    <location>
        <begin position="29"/>
        <end position="56"/>
    </location>
</feature>
<feature type="compositionally biased region" description="Basic and acidic residues" evidence="1">
    <location>
        <begin position="47"/>
        <end position="56"/>
    </location>
</feature>
<dbReference type="InterPro" id="IPR011043">
    <property type="entry name" value="Gal_Oxase/kelch_b-propeller"/>
</dbReference>
<evidence type="ECO:0000313" key="5">
    <source>
        <dbReference type="Proteomes" id="UP000295818"/>
    </source>
</evidence>
<dbReference type="SUPFAM" id="SSF81296">
    <property type="entry name" value="E set domains"/>
    <property type="match status" value="1"/>
</dbReference>
<dbReference type="Pfam" id="PF09118">
    <property type="entry name" value="GO-like_E_set"/>
    <property type="match status" value="1"/>
</dbReference>
<name>A0ABY2BKU3_9ACTN</name>
<dbReference type="InterPro" id="IPR014756">
    <property type="entry name" value="Ig_E-set"/>
</dbReference>
<protein>
    <submittedName>
        <fullName evidence="4">Glyoxal oxidase-like protein</fullName>
    </submittedName>
</protein>
<dbReference type="InterPro" id="IPR037293">
    <property type="entry name" value="Gal_Oxidase_central_sf"/>
</dbReference>
<dbReference type="Pfam" id="PF00652">
    <property type="entry name" value="Ricin_B_lectin"/>
    <property type="match status" value="1"/>
</dbReference>
<dbReference type="Proteomes" id="UP000295818">
    <property type="component" value="Unassembled WGS sequence"/>
</dbReference>
<dbReference type="SUPFAM" id="SSF50370">
    <property type="entry name" value="Ricin B-like lectins"/>
    <property type="match status" value="1"/>
</dbReference>
<proteinExistence type="predicted"/>
<dbReference type="InterPro" id="IPR013783">
    <property type="entry name" value="Ig-like_fold"/>
</dbReference>
<evidence type="ECO:0000256" key="1">
    <source>
        <dbReference type="SAM" id="MobiDB-lite"/>
    </source>
</evidence>
<evidence type="ECO:0000256" key="2">
    <source>
        <dbReference type="SAM" id="SignalP"/>
    </source>
</evidence>
<evidence type="ECO:0000313" key="4">
    <source>
        <dbReference type="EMBL" id="TCO24017.1"/>
    </source>
</evidence>
<reference evidence="4 5" key="1">
    <citation type="journal article" date="2015" name="Stand. Genomic Sci.">
        <title>Genomic Encyclopedia of Bacterial and Archaeal Type Strains, Phase III: the genomes of soil and plant-associated and newly described type strains.</title>
        <authorList>
            <person name="Whitman W.B."/>
            <person name="Woyke T."/>
            <person name="Klenk H.P."/>
            <person name="Zhou Y."/>
            <person name="Lilburn T.G."/>
            <person name="Beck B.J."/>
            <person name="De Vos P."/>
            <person name="Vandamme P."/>
            <person name="Eisen J.A."/>
            <person name="Garrity G."/>
            <person name="Hugenholtz P."/>
            <person name="Kyrpides N.C."/>
        </authorList>
    </citation>
    <scope>NUCLEOTIDE SEQUENCE [LARGE SCALE GENOMIC DNA]</scope>
    <source>
        <strain evidence="4 5">VKM Ac-2538</strain>
    </source>
</reference>
<dbReference type="SUPFAM" id="SSF50965">
    <property type="entry name" value="Galactose oxidase, central domain"/>
    <property type="match status" value="1"/>
</dbReference>
<organism evidence="4 5">
    <name type="scientific">Kribbella orskensis</name>
    <dbReference type="NCBI Taxonomy" id="2512216"/>
    <lineage>
        <taxon>Bacteria</taxon>
        <taxon>Bacillati</taxon>
        <taxon>Actinomycetota</taxon>
        <taxon>Actinomycetes</taxon>
        <taxon>Propionibacteriales</taxon>
        <taxon>Kribbellaceae</taxon>
        <taxon>Kribbella</taxon>
    </lineage>
</organism>
<dbReference type="PANTHER" id="PTHR32208:SF21">
    <property type="entry name" value="LOW QUALITY PROTEIN: ALDEHYDE OXIDASE GLOX-LIKE"/>
    <property type="match status" value="1"/>
</dbReference>
<comment type="caution">
    <text evidence="4">The sequence shown here is derived from an EMBL/GenBank/DDBJ whole genome shotgun (WGS) entry which is preliminary data.</text>
</comment>
<dbReference type="PANTHER" id="PTHR32208">
    <property type="entry name" value="SECRETED PROTEIN-RELATED"/>
    <property type="match status" value="1"/>
</dbReference>
<evidence type="ECO:0000259" key="3">
    <source>
        <dbReference type="SMART" id="SM00458"/>
    </source>
</evidence>
<dbReference type="Gene3D" id="2.80.10.50">
    <property type="match status" value="1"/>
</dbReference>
<dbReference type="RefSeq" id="WP_199239841.1">
    <property type="nucleotide sequence ID" value="NZ_SLWM01000005.1"/>
</dbReference>
<dbReference type="Gene3D" id="2.60.40.10">
    <property type="entry name" value="Immunoglobulins"/>
    <property type="match status" value="1"/>
</dbReference>
<feature type="chain" id="PRO_5046799605" evidence="2">
    <location>
        <begin position="31"/>
        <end position="708"/>
    </location>
</feature>
<accession>A0ABY2BKU3</accession>
<keyword evidence="5" id="KW-1185">Reference proteome</keyword>
<feature type="domain" description="Ricin B lectin" evidence="3">
    <location>
        <begin position="582"/>
        <end position="707"/>
    </location>
</feature>
<dbReference type="InterPro" id="IPR035992">
    <property type="entry name" value="Ricin_B-like_lectins"/>
</dbReference>
<dbReference type="PROSITE" id="PS50231">
    <property type="entry name" value="RICIN_B_LECTIN"/>
    <property type="match status" value="1"/>
</dbReference>
<dbReference type="InterPro" id="IPR000772">
    <property type="entry name" value="Ricin_B_lectin"/>
</dbReference>
<feature type="compositionally biased region" description="Low complexity" evidence="1">
    <location>
        <begin position="29"/>
        <end position="46"/>
    </location>
</feature>